<proteinExistence type="predicted"/>
<feature type="domain" description="DUF7693" evidence="1">
    <location>
        <begin position="27"/>
        <end position="119"/>
    </location>
</feature>
<protein>
    <recommendedName>
        <fullName evidence="1">DUF7693 domain-containing protein</fullName>
    </recommendedName>
</protein>
<comment type="caution">
    <text evidence="2">The sequence shown here is derived from an EMBL/GenBank/DDBJ whole genome shotgun (WGS) entry which is preliminary data.</text>
</comment>
<dbReference type="EMBL" id="MKWS01000012">
    <property type="protein sequence ID" value="RVD76393.1"/>
    <property type="molecule type" value="Genomic_DNA"/>
</dbReference>
<reference evidence="2 3" key="1">
    <citation type="submission" date="2016-10" db="EMBL/GenBank/DDBJ databases">
        <title>Search of new enzymes for the oxidation of sulfur compounds.</title>
        <authorList>
            <person name="Novo A."/>
            <person name="Moreira I.S."/>
            <person name="Castro P.M."/>
        </authorList>
    </citation>
    <scope>NUCLEOTIDE SEQUENCE [LARGE SCALE GENOMIC DNA]</scope>
    <source>
        <strain evidence="2 3">A9</strain>
    </source>
</reference>
<dbReference type="InterPro" id="IPR056110">
    <property type="entry name" value="DUF7693"/>
</dbReference>
<organism evidence="2 3">
    <name type="scientific">Pseudomonas koreensis</name>
    <dbReference type="NCBI Taxonomy" id="198620"/>
    <lineage>
        <taxon>Bacteria</taxon>
        <taxon>Pseudomonadati</taxon>
        <taxon>Pseudomonadota</taxon>
        <taxon>Gammaproteobacteria</taxon>
        <taxon>Pseudomonadales</taxon>
        <taxon>Pseudomonadaceae</taxon>
        <taxon>Pseudomonas</taxon>
    </lineage>
</organism>
<dbReference type="AlphaFoldDB" id="A0AA94EMN2"/>
<accession>A0AA94EMN2</accession>
<evidence type="ECO:0000313" key="3">
    <source>
        <dbReference type="Proteomes" id="UP000288002"/>
    </source>
</evidence>
<dbReference type="Pfam" id="PF24745">
    <property type="entry name" value="DUF7693"/>
    <property type="match status" value="1"/>
</dbReference>
<gene>
    <name evidence="2" type="ORF">A9HBioS_3732</name>
</gene>
<sequence length="127" mass="14371">MSLTARRLRSMLARCVLSLELKMSCVLTAREVCQCLRDAALGVLSLRPVEEPGDTGLVSVEVEGWRLLLDFEVGRLHHCERARAPDGREGNLETWQRYGTNPVNLLSTWELAQIERLLAQPRRCLAE</sequence>
<evidence type="ECO:0000313" key="2">
    <source>
        <dbReference type="EMBL" id="RVD76393.1"/>
    </source>
</evidence>
<name>A0AA94EMN2_9PSED</name>
<evidence type="ECO:0000259" key="1">
    <source>
        <dbReference type="Pfam" id="PF24745"/>
    </source>
</evidence>
<dbReference type="Proteomes" id="UP000288002">
    <property type="component" value="Unassembled WGS sequence"/>
</dbReference>